<comment type="cofactor">
    <cofactor evidence="1">
        <name>FMN</name>
        <dbReference type="ChEBI" id="CHEBI:58210"/>
    </cofactor>
</comment>
<dbReference type="InterPro" id="IPR029479">
    <property type="entry name" value="Nitroreductase"/>
</dbReference>
<keyword evidence="7" id="KW-0520">NAD</keyword>
<dbReference type="CDD" id="cd02149">
    <property type="entry name" value="NfsB-like"/>
    <property type="match status" value="1"/>
</dbReference>
<dbReference type="Proteomes" id="UP000005297">
    <property type="component" value="Unassembled WGS sequence"/>
</dbReference>
<sequence>MNHPIIEDLLWRHTTKKYDNTRKIPQADLDVFLEALRLTASSINSQPWKFVVLASDAAKARMKHTFGDISPLNQQHVIDGSHVILFGNHPRYSRDDYAAVVDQDIKVARTRPENRDAAFGACVYVEKNTDSHGSTSSWTKAQTYIALGNALHTLARLKIDSTPMEGLDAAAVTKEFAKELDGHECSLALVIGYHHPEGDFNAKLSKSRKPFEQVFTVI</sequence>
<dbReference type="GO" id="GO:0046857">
    <property type="term" value="F:oxidoreductase activity, acting on other nitrogenous compounds as donors, with NAD or NADP as acceptor"/>
    <property type="evidence" value="ECO:0007669"/>
    <property type="project" value="TreeGrafter"/>
</dbReference>
<gene>
    <name evidence="9" type="ORF">SPV1_11146</name>
</gene>
<dbReference type="InterPro" id="IPR050627">
    <property type="entry name" value="Nitroreductase/BluB"/>
</dbReference>
<evidence type="ECO:0000256" key="3">
    <source>
        <dbReference type="ARBA" id="ARBA00022630"/>
    </source>
</evidence>
<evidence type="ECO:0000313" key="9">
    <source>
        <dbReference type="EMBL" id="EAU55284.1"/>
    </source>
</evidence>
<evidence type="ECO:0000313" key="10">
    <source>
        <dbReference type="Proteomes" id="UP000005297"/>
    </source>
</evidence>
<evidence type="ECO:0000256" key="5">
    <source>
        <dbReference type="ARBA" id="ARBA00022857"/>
    </source>
</evidence>
<proteinExistence type="inferred from homology"/>
<reference evidence="9 10" key="1">
    <citation type="submission" date="2006-09" db="EMBL/GenBank/DDBJ databases">
        <authorList>
            <person name="Emerson D."/>
            <person name="Ferriera S."/>
            <person name="Johnson J."/>
            <person name="Kravitz S."/>
            <person name="Halpern A."/>
            <person name="Remington K."/>
            <person name="Beeson K."/>
            <person name="Tran B."/>
            <person name="Rogers Y.-H."/>
            <person name="Friedman R."/>
            <person name="Venter J.C."/>
        </authorList>
    </citation>
    <scope>NUCLEOTIDE SEQUENCE [LARGE SCALE GENOMIC DNA]</scope>
    <source>
        <strain evidence="9 10">PV-1</strain>
    </source>
</reference>
<keyword evidence="10" id="KW-1185">Reference proteome</keyword>
<keyword evidence="3" id="KW-0285">Flavoprotein</keyword>
<dbReference type="HOGENOM" id="CLU_070764_4_1_0"/>
<dbReference type="AlphaFoldDB" id="Q0F1A7"/>
<comment type="similarity">
    <text evidence="2">Belongs to the nitroreductase family.</text>
</comment>
<dbReference type="eggNOG" id="COG0778">
    <property type="taxonomic scope" value="Bacteria"/>
</dbReference>
<dbReference type="PANTHER" id="PTHR23026">
    <property type="entry name" value="NADPH NITROREDUCTASE"/>
    <property type="match status" value="1"/>
</dbReference>
<organism evidence="9 10">
    <name type="scientific">Mariprofundus ferrooxydans PV-1</name>
    <dbReference type="NCBI Taxonomy" id="314345"/>
    <lineage>
        <taxon>Bacteria</taxon>
        <taxon>Pseudomonadati</taxon>
        <taxon>Pseudomonadota</taxon>
        <taxon>Candidatius Mariprofundia</taxon>
        <taxon>Mariprofundales</taxon>
        <taxon>Mariprofundaceae</taxon>
        <taxon>Mariprofundus</taxon>
    </lineage>
</organism>
<dbReference type="STRING" id="314344.AL013_09265"/>
<evidence type="ECO:0000256" key="7">
    <source>
        <dbReference type="ARBA" id="ARBA00023027"/>
    </source>
</evidence>
<dbReference type="OrthoDB" id="5293878at2"/>
<protein>
    <submittedName>
        <fullName evidence="9">Nitroreductase family protein</fullName>
    </submittedName>
</protein>
<feature type="domain" description="Nitroreductase" evidence="8">
    <location>
        <begin position="10"/>
        <end position="193"/>
    </location>
</feature>
<dbReference type="SUPFAM" id="SSF55469">
    <property type="entry name" value="FMN-dependent nitroreductase-like"/>
    <property type="match status" value="1"/>
</dbReference>
<keyword evidence="5" id="KW-0521">NADP</keyword>
<dbReference type="PANTHER" id="PTHR23026:SF125">
    <property type="entry name" value="OXYGEN-INSENSITIVE NAD(P)H NITROREDUCTASE"/>
    <property type="match status" value="1"/>
</dbReference>
<dbReference type="InParanoid" id="Q0F1A7"/>
<dbReference type="EMBL" id="AATS01000003">
    <property type="protein sequence ID" value="EAU55284.1"/>
    <property type="molecule type" value="Genomic_DNA"/>
</dbReference>
<dbReference type="GO" id="GO:0046256">
    <property type="term" value="P:2,4,6-trinitrotoluene catabolic process"/>
    <property type="evidence" value="ECO:0007669"/>
    <property type="project" value="TreeGrafter"/>
</dbReference>
<dbReference type="Gene3D" id="3.40.109.10">
    <property type="entry name" value="NADH Oxidase"/>
    <property type="match status" value="1"/>
</dbReference>
<comment type="caution">
    <text evidence="9">The sequence shown here is derived from an EMBL/GenBank/DDBJ whole genome shotgun (WGS) entry which is preliminary data.</text>
</comment>
<keyword evidence="4" id="KW-0288">FMN</keyword>
<dbReference type="InterPro" id="IPR033878">
    <property type="entry name" value="NfsB-like"/>
</dbReference>
<dbReference type="RefSeq" id="WP_009849747.1">
    <property type="nucleotide sequence ID" value="NZ_DS022294.1"/>
</dbReference>
<dbReference type="Pfam" id="PF00881">
    <property type="entry name" value="Nitroreductase"/>
    <property type="match status" value="1"/>
</dbReference>
<evidence type="ECO:0000256" key="6">
    <source>
        <dbReference type="ARBA" id="ARBA00023002"/>
    </source>
</evidence>
<name>Q0F1A7_9PROT</name>
<dbReference type="FunCoup" id="Q0F1A7">
    <property type="interactions" value="104"/>
</dbReference>
<evidence type="ECO:0000256" key="4">
    <source>
        <dbReference type="ARBA" id="ARBA00022643"/>
    </source>
</evidence>
<evidence type="ECO:0000259" key="8">
    <source>
        <dbReference type="Pfam" id="PF00881"/>
    </source>
</evidence>
<evidence type="ECO:0000256" key="1">
    <source>
        <dbReference type="ARBA" id="ARBA00001917"/>
    </source>
</evidence>
<evidence type="ECO:0000256" key="2">
    <source>
        <dbReference type="ARBA" id="ARBA00007118"/>
    </source>
</evidence>
<accession>Q0F1A7</accession>
<dbReference type="InterPro" id="IPR000415">
    <property type="entry name" value="Nitroreductase-like"/>
</dbReference>
<keyword evidence="6" id="KW-0560">Oxidoreductase</keyword>
<dbReference type="GO" id="GO:0005829">
    <property type="term" value="C:cytosol"/>
    <property type="evidence" value="ECO:0007669"/>
    <property type="project" value="TreeGrafter"/>
</dbReference>